<feature type="repeat" description="WD" evidence="1">
    <location>
        <begin position="31"/>
        <end position="71"/>
    </location>
</feature>
<dbReference type="InterPro" id="IPR051200">
    <property type="entry name" value="Host-pathogen_enzymatic-act"/>
</dbReference>
<evidence type="ECO:0000256" key="1">
    <source>
        <dbReference type="PROSITE-ProRule" id="PRU00221"/>
    </source>
</evidence>
<dbReference type="SMART" id="SM00320">
    <property type="entry name" value="WD40"/>
    <property type="match status" value="2"/>
</dbReference>
<dbReference type="Pfam" id="PF00656">
    <property type="entry name" value="Peptidase_C14"/>
    <property type="match status" value="1"/>
</dbReference>
<reference evidence="3" key="1">
    <citation type="submission" date="2019-10" db="EMBL/GenBank/DDBJ databases">
        <title>Draft genome sequence of Panacibacter sp. KCS-6.</title>
        <authorList>
            <person name="Yim K.J."/>
        </authorList>
    </citation>
    <scope>NUCLEOTIDE SEQUENCE</scope>
    <source>
        <strain evidence="3">KCS-6</strain>
    </source>
</reference>
<dbReference type="Pfam" id="PF00400">
    <property type="entry name" value="WD40"/>
    <property type="match status" value="1"/>
</dbReference>
<keyword evidence="1" id="KW-0853">WD repeat</keyword>
<dbReference type="InterPro" id="IPR015943">
    <property type="entry name" value="WD40/YVTN_repeat-like_dom_sf"/>
</dbReference>
<dbReference type="SUPFAM" id="SSF52129">
    <property type="entry name" value="Caspase-like"/>
    <property type="match status" value="1"/>
</dbReference>
<dbReference type="Proteomes" id="UP000598971">
    <property type="component" value="Unassembled WGS sequence"/>
</dbReference>
<dbReference type="InterPro" id="IPR011048">
    <property type="entry name" value="Haem_d1_sf"/>
</dbReference>
<sequence length="1129" mass="124604">MNLTMKTIVAATLLFIISFKLIAQKAELAIPIGHSDYISTIAYTADERIIASGSSGIVKLWDIATGRLINTIETKANQMNLLVSIPTLQGVGYIADNKFFIAEAPKFQPRLVATVPYGFAPRCIDASKDGKYVFLAGSNFEGQMRCAFIYKIDLSTGVANVFYKIPPFGNDTKISEEFWEIQVSPDGEKLLVKFSQANERQPKLDYSFILNTRSGTVESNSKQYPSYFYFLNDKKILALDVKYTESTKTSQTTVREINTSDFHVIKTFALEKGVSMFFHQSPKYLYDESSNTFIYPSGNHNDGYNILQLDLTNQRIVKTALPDAVEKPYYGCVTVLPKSKKILCGGSKNVSVIDGKSLKTDIVLGETTPFSANYIRYNANHDVLLVSNLGYARFFDMGGASGQIKVNGTSINDYGRINWSPDGSKVAYFSGIQDTFGILDTKNLGAMPRKGKSPVHISLESENLVWTPDSKTFSFGPLFQRGDVNATSLAYTSRYIGTVGYQRKHIYSKNGKYIIVNEYRYLGPNKYIGTEDNYLICYDAFSGSKIWESPLTTKKGLSPITTLDNDQTLVALSAQDGTFYYINMANGQVKNTFAANVSSGVNISESVSIDGTKCAGIANNNITVFDLVNKTAIAVVANLPKGISNICFIRKDNFLAATSGDNTIHIVNIDKKRDVAQIYVFGNSNEWVVATPDGRFDASQAAQEFMYYVKEGQIIPLGSLFEKFYTPKLLNRLLEGETFEPVPVNVDNIKAPPIVNISVDNTSRNLVVEDDNVSLTVEKEQINLLVKADCPSDAVTEIRLYNNGKLVQTSRNLVVEDENTGEKTMTKIFTVSLEVGENDFKALAFNTQRTESQPAKLIVNYKPLKTSNIVNKSNEGVNLHLLVIGIDKYKNPKYNLNYAIADAAGFKEAIEKGGSGIFTKTNIVFINNENATKANISLELDKIKINATANDVFIFYYAGHGVMNDKNEFYLVPHDVTQLYGSDGALAQKGFSSGQLQQFSKDIKAQKQLFILDACQSAGALEVLAAARGAAEEKAIAQLARATGTHWLTASGSEQFASEFSQLGHGTFTYVLLEALSGKADTGDKKITVKEIDFYLQEHVPEVTSKYKGTPQYPASYGYGNDFPIIIIK</sequence>
<name>A0A8J8FCE6_9BACT</name>
<gene>
    <name evidence="3" type="ORF">GD597_00815</name>
</gene>
<dbReference type="Gene3D" id="2.130.10.10">
    <property type="entry name" value="YVTN repeat-like/Quinoprotein amine dehydrogenase"/>
    <property type="match status" value="3"/>
</dbReference>
<dbReference type="PANTHER" id="PTHR47197">
    <property type="entry name" value="PROTEIN NIRF"/>
    <property type="match status" value="1"/>
</dbReference>
<dbReference type="AlphaFoldDB" id="A0A8J8FCE6"/>
<evidence type="ECO:0000313" key="4">
    <source>
        <dbReference type="Proteomes" id="UP000598971"/>
    </source>
</evidence>
<dbReference type="PROSITE" id="PS50082">
    <property type="entry name" value="WD_REPEATS_2"/>
    <property type="match status" value="1"/>
</dbReference>
<feature type="domain" description="Peptidase C14 caspase" evidence="2">
    <location>
        <begin position="882"/>
        <end position="1113"/>
    </location>
</feature>
<keyword evidence="4" id="KW-1185">Reference proteome</keyword>
<dbReference type="InterPro" id="IPR036322">
    <property type="entry name" value="WD40_repeat_dom_sf"/>
</dbReference>
<dbReference type="SUPFAM" id="SSF50978">
    <property type="entry name" value="WD40 repeat-like"/>
    <property type="match status" value="1"/>
</dbReference>
<dbReference type="Gene3D" id="3.40.50.1460">
    <property type="match status" value="1"/>
</dbReference>
<dbReference type="InterPro" id="IPR001680">
    <property type="entry name" value="WD40_rpt"/>
</dbReference>
<dbReference type="SUPFAM" id="SSF51004">
    <property type="entry name" value="C-terminal (heme d1) domain of cytochrome cd1-nitrite reductase"/>
    <property type="match status" value="1"/>
</dbReference>
<evidence type="ECO:0000313" key="3">
    <source>
        <dbReference type="EMBL" id="NNV53978.1"/>
    </source>
</evidence>
<dbReference type="GO" id="GO:0004197">
    <property type="term" value="F:cysteine-type endopeptidase activity"/>
    <property type="evidence" value="ECO:0007669"/>
    <property type="project" value="InterPro"/>
</dbReference>
<comment type="caution">
    <text evidence="3">The sequence shown here is derived from an EMBL/GenBank/DDBJ whole genome shotgun (WGS) entry which is preliminary data.</text>
</comment>
<dbReference type="PROSITE" id="PS50294">
    <property type="entry name" value="WD_REPEATS_REGION"/>
    <property type="match status" value="1"/>
</dbReference>
<proteinExistence type="predicted"/>
<evidence type="ECO:0000259" key="2">
    <source>
        <dbReference type="Pfam" id="PF00656"/>
    </source>
</evidence>
<dbReference type="InterPro" id="IPR029030">
    <property type="entry name" value="Caspase-like_dom_sf"/>
</dbReference>
<dbReference type="EMBL" id="WHPF01000001">
    <property type="protein sequence ID" value="NNV53978.1"/>
    <property type="molecule type" value="Genomic_DNA"/>
</dbReference>
<protein>
    <recommendedName>
        <fullName evidence="2">Peptidase C14 caspase domain-containing protein</fullName>
    </recommendedName>
</protein>
<dbReference type="GO" id="GO:0006508">
    <property type="term" value="P:proteolysis"/>
    <property type="evidence" value="ECO:0007669"/>
    <property type="project" value="InterPro"/>
</dbReference>
<accession>A0A8J8FCE6</accession>
<dbReference type="InterPro" id="IPR011600">
    <property type="entry name" value="Pept_C14_caspase"/>
</dbReference>
<dbReference type="PANTHER" id="PTHR47197:SF3">
    <property type="entry name" value="DIHYDRO-HEME D1 DEHYDROGENASE"/>
    <property type="match status" value="1"/>
</dbReference>
<organism evidence="3 4">
    <name type="scientific">Limnovirga soli</name>
    <dbReference type="NCBI Taxonomy" id="2656915"/>
    <lineage>
        <taxon>Bacteria</taxon>
        <taxon>Pseudomonadati</taxon>
        <taxon>Bacteroidota</taxon>
        <taxon>Chitinophagia</taxon>
        <taxon>Chitinophagales</taxon>
        <taxon>Chitinophagaceae</taxon>
        <taxon>Limnovirga</taxon>
    </lineage>
</organism>